<comment type="caution">
    <text evidence="1">The sequence shown here is derived from an EMBL/GenBank/DDBJ whole genome shotgun (WGS) entry which is preliminary data.</text>
</comment>
<evidence type="ECO:0000313" key="1">
    <source>
        <dbReference type="EMBL" id="KAK6968896.1"/>
    </source>
</evidence>
<dbReference type="AlphaFoldDB" id="A0AAV9Z1R2"/>
<organism evidence="1 2">
    <name type="scientific">Favolaschia claudopus</name>
    <dbReference type="NCBI Taxonomy" id="2862362"/>
    <lineage>
        <taxon>Eukaryota</taxon>
        <taxon>Fungi</taxon>
        <taxon>Dikarya</taxon>
        <taxon>Basidiomycota</taxon>
        <taxon>Agaricomycotina</taxon>
        <taxon>Agaricomycetes</taxon>
        <taxon>Agaricomycetidae</taxon>
        <taxon>Agaricales</taxon>
        <taxon>Marasmiineae</taxon>
        <taxon>Mycenaceae</taxon>
        <taxon>Favolaschia</taxon>
    </lineage>
</organism>
<sequence length="139" mass="15008">MGVHDFSLPHFYWEDEGLAAGLNIPLLRTNDITTFVAQWNDDEGLSSGIWEIHVDNMGGNGYGAAPRLGIYQGDDKVLHFNRLGTGNDQECLGQMTTSVGMGAEKIEFKGIPAEGTEIFNLLPCPPGTQSAIGRSTPNI</sequence>
<proteinExistence type="predicted"/>
<name>A0AAV9Z1R2_9AGAR</name>
<gene>
    <name evidence="1" type="ORF">R3P38DRAFT_2815253</name>
</gene>
<dbReference type="Proteomes" id="UP001362999">
    <property type="component" value="Unassembled WGS sequence"/>
</dbReference>
<evidence type="ECO:0000313" key="2">
    <source>
        <dbReference type="Proteomes" id="UP001362999"/>
    </source>
</evidence>
<dbReference type="EMBL" id="JAWWNJ010000241">
    <property type="protein sequence ID" value="KAK6968896.1"/>
    <property type="molecule type" value="Genomic_DNA"/>
</dbReference>
<reference evidence="1 2" key="1">
    <citation type="journal article" date="2024" name="J Genomics">
        <title>Draft genome sequencing and assembly of Favolaschia claudopus CIRM-BRFM 2984 isolated from oak limbs.</title>
        <authorList>
            <person name="Navarro D."/>
            <person name="Drula E."/>
            <person name="Chaduli D."/>
            <person name="Cazenave R."/>
            <person name="Ahrendt S."/>
            <person name="Wang J."/>
            <person name="Lipzen A."/>
            <person name="Daum C."/>
            <person name="Barry K."/>
            <person name="Grigoriev I.V."/>
            <person name="Favel A."/>
            <person name="Rosso M.N."/>
            <person name="Martin F."/>
        </authorList>
    </citation>
    <scope>NUCLEOTIDE SEQUENCE [LARGE SCALE GENOMIC DNA]</scope>
    <source>
        <strain evidence="1 2">CIRM-BRFM 2984</strain>
    </source>
</reference>
<keyword evidence="2" id="KW-1185">Reference proteome</keyword>
<protein>
    <submittedName>
        <fullName evidence="1">Uncharacterized protein</fullName>
    </submittedName>
</protein>
<accession>A0AAV9Z1R2</accession>